<feature type="domain" description="Fibronectin type-III" evidence="2">
    <location>
        <begin position="174"/>
        <end position="274"/>
    </location>
</feature>
<dbReference type="Proteomes" id="UP001176940">
    <property type="component" value="Unassembled WGS sequence"/>
</dbReference>
<feature type="domain" description="Fibronectin type-III" evidence="2">
    <location>
        <begin position="1"/>
        <end position="76"/>
    </location>
</feature>
<organism evidence="3 4">
    <name type="scientific">Ranitomeya imitator</name>
    <name type="common">mimic poison frog</name>
    <dbReference type="NCBI Taxonomy" id="111125"/>
    <lineage>
        <taxon>Eukaryota</taxon>
        <taxon>Metazoa</taxon>
        <taxon>Chordata</taxon>
        <taxon>Craniata</taxon>
        <taxon>Vertebrata</taxon>
        <taxon>Euteleostomi</taxon>
        <taxon>Amphibia</taxon>
        <taxon>Batrachia</taxon>
        <taxon>Anura</taxon>
        <taxon>Neobatrachia</taxon>
        <taxon>Hyloidea</taxon>
        <taxon>Dendrobatidae</taxon>
        <taxon>Dendrobatinae</taxon>
        <taxon>Ranitomeya</taxon>
    </lineage>
</organism>
<name>A0ABN9MFU3_9NEOB</name>
<dbReference type="InterPro" id="IPR013783">
    <property type="entry name" value="Ig-like_fold"/>
</dbReference>
<protein>
    <recommendedName>
        <fullName evidence="2">Fibronectin type-III domain-containing protein</fullName>
    </recommendedName>
</protein>
<dbReference type="CDD" id="cd00063">
    <property type="entry name" value="FN3"/>
    <property type="match status" value="3"/>
</dbReference>
<gene>
    <name evidence="3" type="ORF">RIMI_LOCUS20452451</name>
</gene>
<dbReference type="SMART" id="SM00060">
    <property type="entry name" value="FN3"/>
    <property type="match status" value="2"/>
</dbReference>
<dbReference type="Gene3D" id="2.60.40.10">
    <property type="entry name" value="Immunoglobulins"/>
    <property type="match status" value="3"/>
</dbReference>
<dbReference type="InterPro" id="IPR003961">
    <property type="entry name" value="FN3_dom"/>
</dbReference>
<keyword evidence="1" id="KW-0677">Repeat</keyword>
<dbReference type="Pfam" id="PF00041">
    <property type="entry name" value="fn3"/>
    <property type="match status" value="1"/>
</dbReference>
<accession>A0ABN9MFU3</accession>
<sequence length="293" mass="32090">MKPSSIFKANGNISHYHIKVRPLEGAPTEKEISVSGVNSTQISIGRQVYTISITAHNSAGGSTPAELRVPANTAKGSNLIITERTSGRDGGVIVKWRKMPGAHGYVVEWCAAPRSPHCDLQWKKYNATVQSDVIVSRDFRPGVRYEFRIYGSTGDGEHLLEKKEGYTKELASSVKPNVRISNIKARSFFVDWSPYPLDGSQEGFVTGYNVFVNDTGKGCSQSDDMCRFYIEDPNKMQLTITRLIPNRKYKVAVVAITGGGETRSDDSGADTADDDCGLIRSVLLCLSSVISMN</sequence>
<dbReference type="EMBL" id="CAUEEQ010068474">
    <property type="protein sequence ID" value="CAJ0965594.1"/>
    <property type="molecule type" value="Genomic_DNA"/>
</dbReference>
<keyword evidence="4" id="KW-1185">Reference proteome</keyword>
<dbReference type="PROSITE" id="PS50853">
    <property type="entry name" value="FN3"/>
    <property type="match status" value="2"/>
</dbReference>
<dbReference type="InterPro" id="IPR036116">
    <property type="entry name" value="FN3_sf"/>
</dbReference>
<evidence type="ECO:0000313" key="3">
    <source>
        <dbReference type="EMBL" id="CAJ0965594.1"/>
    </source>
</evidence>
<dbReference type="SUPFAM" id="SSF49265">
    <property type="entry name" value="Fibronectin type III"/>
    <property type="match status" value="1"/>
</dbReference>
<comment type="caution">
    <text evidence="3">The sequence shown here is derived from an EMBL/GenBank/DDBJ whole genome shotgun (WGS) entry which is preliminary data.</text>
</comment>
<reference evidence="3" key="1">
    <citation type="submission" date="2023-07" db="EMBL/GenBank/DDBJ databases">
        <authorList>
            <person name="Stuckert A."/>
        </authorList>
    </citation>
    <scope>NUCLEOTIDE SEQUENCE</scope>
</reference>
<evidence type="ECO:0000259" key="2">
    <source>
        <dbReference type="PROSITE" id="PS50853"/>
    </source>
</evidence>
<dbReference type="PANTHER" id="PTHR46708:SF2">
    <property type="entry name" value="FIBRONECTIN TYPE-III DOMAIN-CONTAINING PROTEIN"/>
    <property type="match status" value="1"/>
</dbReference>
<evidence type="ECO:0000256" key="1">
    <source>
        <dbReference type="ARBA" id="ARBA00022737"/>
    </source>
</evidence>
<proteinExistence type="predicted"/>
<evidence type="ECO:0000313" key="4">
    <source>
        <dbReference type="Proteomes" id="UP001176940"/>
    </source>
</evidence>
<dbReference type="InterPro" id="IPR050991">
    <property type="entry name" value="ECM_Regulatory_Proteins"/>
</dbReference>
<dbReference type="PANTHER" id="PTHR46708">
    <property type="entry name" value="TENASCIN"/>
    <property type="match status" value="1"/>
</dbReference>